<gene>
    <name evidence="1" type="ORF">Lsai_0508</name>
</gene>
<sequence>MGTAARNYKLLIKEKVFLGENVQCRHDNKTELSFAELFLGCLMEWGINGVEPGTHKQTIGKNGVSDHFN</sequence>
<dbReference type="PATRIC" id="fig|28087.4.peg.536"/>
<dbReference type="AlphaFoldDB" id="A0A0W0YSI8"/>
<dbReference type="Proteomes" id="UP000054621">
    <property type="component" value="Unassembled WGS sequence"/>
</dbReference>
<dbReference type="EMBL" id="LNYV01000004">
    <property type="protein sequence ID" value="KTD59864.1"/>
    <property type="molecule type" value="Genomic_DNA"/>
</dbReference>
<comment type="caution">
    <text evidence="1">The sequence shown here is derived from an EMBL/GenBank/DDBJ whole genome shotgun (WGS) entry which is preliminary data.</text>
</comment>
<protein>
    <submittedName>
        <fullName evidence="1">Uncharacterized protein</fullName>
    </submittedName>
</protein>
<accession>A0A0W0YSI8</accession>
<organism evidence="1 2">
    <name type="scientific">Legionella sainthelensi</name>
    <dbReference type="NCBI Taxonomy" id="28087"/>
    <lineage>
        <taxon>Bacteria</taxon>
        <taxon>Pseudomonadati</taxon>
        <taxon>Pseudomonadota</taxon>
        <taxon>Gammaproteobacteria</taxon>
        <taxon>Legionellales</taxon>
        <taxon>Legionellaceae</taxon>
        <taxon>Legionella</taxon>
    </lineage>
</organism>
<evidence type="ECO:0000313" key="2">
    <source>
        <dbReference type="Proteomes" id="UP000054621"/>
    </source>
</evidence>
<evidence type="ECO:0000313" key="1">
    <source>
        <dbReference type="EMBL" id="KTD59864.1"/>
    </source>
</evidence>
<reference evidence="1 2" key="1">
    <citation type="submission" date="2015-11" db="EMBL/GenBank/DDBJ databases">
        <title>Genomic analysis of 38 Legionella species identifies large and diverse effector repertoires.</title>
        <authorList>
            <person name="Burstein D."/>
            <person name="Amaro F."/>
            <person name="Zusman T."/>
            <person name="Lifshitz Z."/>
            <person name="Cohen O."/>
            <person name="Gilbert J.A."/>
            <person name="Pupko T."/>
            <person name="Shuman H.A."/>
            <person name="Segal G."/>
        </authorList>
    </citation>
    <scope>NUCLEOTIDE SEQUENCE [LARGE SCALE GENOMIC DNA]</scope>
    <source>
        <strain evidence="1 2">Mt.St.Helens-4</strain>
    </source>
</reference>
<name>A0A0W0YSI8_9GAMM</name>
<proteinExistence type="predicted"/>